<reference evidence="11 12" key="1">
    <citation type="journal article" date="2016" name="ISME J.">
        <title>Chasing the elusive Euryarchaeota class WSA2: genomes reveal a uniquely fastidious methyl-reducing methanogen.</title>
        <authorList>
            <person name="Nobu M.K."/>
            <person name="Narihiro T."/>
            <person name="Kuroda K."/>
            <person name="Mei R."/>
            <person name="Liu W.T."/>
        </authorList>
    </citation>
    <scope>NUCLEOTIDE SEQUENCE [LARGE SCALE GENOMIC DNA]</scope>
    <source>
        <strain evidence="8">B03fssc0709_Meth_Bin005</strain>
        <strain evidence="9">B15fssc0709_Meth_Bin003</strain>
        <strain evidence="10">BMIXfssc0709_Meth_Bin006</strain>
    </source>
</reference>
<dbReference type="PATRIC" id="fig|1706437.3.peg.748"/>
<dbReference type="SMART" id="SM00322">
    <property type="entry name" value="KH"/>
    <property type="match status" value="1"/>
</dbReference>
<organism evidence="8 12">
    <name type="scientific">Candidatus Methanofastidiosum methylothiophilum</name>
    <dbReference type="NCBI Taxonomy" id="1705564"/>
    <lineage>
        <taxon>Archaea</taxon>
        <taxon>Methanobacteriati</taxon>
        <taxon>Methanobacteriota</taxon>
        <taxon>Stenosarchaea group</taxon>
        <taxon>Candidatus Methanofastidiosia</taxon>
        <taxon>Candidatus Methanofastidiosales</taxon>
        <taxon>Candidatus Methanofastidiosaceae</taxon>
        <taxon>Candidatus Methanofastidiosum</taxon>
    </lineage>
</organism>
<feature type="domain" description="K Homology" evidence="7">
    <location>
        <begin position="141"/>
        <end position="205"/>
    </location>
</feature>
<dbReference type="GO" id="GO:0008143">
    <property type="term" value="F:poly(A) binding"/>
    <property type="evidence" value="ECO:0007669"/>
    <property type="project" value="InterPro"/>
</dbReference>
<evidence type="ECO:0000259" key="7">
    <source>
        <dbReference type="SMART" id="SM00322"/>
    </source>
</evidence>
<dbReference type="GO" id="GO:0071051">
    <property type="term" value="P:poly(A)-dependent snoRNA 3'-end processing"/>
    <property type="evidence" value="ECO:0007669"/>
    <property type="project" value="TreeGrafter"/>
</dbReference>
<gene>
    <name evidence="5 8" type="primary">rrp4</name>
    <name evidence="8" type="ORF">APG10_00667</name>
    <name evidence="9" type="ORF">APG11_00742</name>
    <name evidence="10" type="ORF">APG12_00719</name>
</gene>
<dbReference type="Pfam" id="PF21266">
    <property type="entry name" value="S1_RRP4"/>
    <property type="match status" value="1"/>
</dbReference>
<dbReference type="PROSITE" id="PS50084">
    <property type="entry name" value="KH_TYPE_1"/>
    <property type="match status" value="1"/>
</dbReference>
<keyword evidence="2 5" id="KW-0963">Cytoplasm</keyword>
<dbReference type="PATRIC" id="fig|1706436.3.peg.674"/>
<dbReference type="CDD" id="cd05789">
    <property type="entry name" value="S1_Rrp4"/>
    <property type="match status" value="1"/>
</dbReference>
<dbReference type="EMBL" id="LNGF01000013">
    <property type="protein sequence ID" value="KYC47967.1"/>
    <property type="molecule type" value="Genomic_DNA"/>
</dbReference>
<evidence type="ECO:0000259" key="6">
    <source>
        <dbReference type="SMART" id="SM00316"/>
    </source>
</evidence>
<evidence type="ECO:0000256" key="3">
    <source>
        <dbReference type="ARBA" id="ARBA00022835"/>
    </source>
</evidence>
<dbReference type="PANTHER" id="PTHR21321">
    <property type="entry name" value="PNAS-3 RELATED"/>
    <property type="match status" value="1"/>
</dbReference>
<evidence type="ECO:0000256" key="5">
    <source>
        <dbReference type="HAMAP-Rule" id="MF_00623"/>
    </source>
</evidence>
<accession>A0A150ISK3</accession>
<proteinExistence type="inferred from homology"/>
<name>A0A150IKX8_9EURY</name>
<comment type="subcellular location">
    <subcellularLocation>
        <location evidence="5">Cytoplasm</location>
    </subcellularLocation>
</comment>
<comment type="subunit">
    <text evidence="5">Component of the archaeal exosome complex. Forms a trimer of Rrp4 and/or Csl4 subunits. The trimer associates with an hexameric ring-like arrangement composed of 3 Rrp41-Rrp42 heterodimers.</text>
</comment>
<dbReference type="EMBL" id="LNGE01000013">
    <property type="protein sequence ID" value="KYC45676.1"/>
    <property type="molecule type" value="Genomic_DNA"/>
</dbReference>
<evidence type="ECO:0000256" key="2">
    <source>
        <dbReference type="ARBA" id="ARBA00022490"/>
    </source>
</evidence>
<dbReference type="Gene3D" id="2.40.50.100">
    <property type="match status" value="1"/>
</dbReference>
<evidence type="ECO:0000313" key="10">
    <source>
        <dbReference type="EMBL" id="KYC50585.1"/>
    </source>
</evidence>
<dbReference type="SUPFAM" id="SSF50249">
    <property type="entry name" value="Nucleic acid-binding proteins"/>
    <property type="match status" value="1"/>
</dbReference>
<dbReference type="GO" id="GO:0000178">
    <property type="term" value="C:exosome (RNase complex)"/>
    <property type="evidence" value="ECO:0007669"/>
    <property type="project" value="UniProtKB-KW"/>
</dbReference>
<dbReference type="GO" id="GO:0000467">
    <property type="term" value="P:exonucleolytic trimming to generate mature 3'-end of 5.8S rRNA from tricistronic rRNA transcript (SSU-rRNA, 5.8S rRNA, LSU-rRNA)"/>
    <property type="evidence" value="ECO:0007669"/>
    <property type="project" value="TreeGrafter"/>
</dbReference>
<accession>A0A150IKX8</accession>
<dbReference type="InterPro" id="IPR004087">
    <property type="entry name" value="KH_dom"/>
</dbReference>
<dbReference type="AlphaFoldDB" id="A0A150IKX8"/>
<sequence length="226" mass="25490">MEFLVKDRSIVTPGMAIAKGPFRYEYGVDKFGDTIISSVLGIVYIENDGVKVVPLEGKYMPKKGDDVIGTVVSINPLSWDLDINAPYFANLHVQDALRYVKDTSNLERIFKVGDVIYANVRDVGESSDIVLQSKERPYGKMKWGRVVKIHATRVPRVIGKKGSMIKLLKQMTKCEITVGQNGNIWIKGERQMEDIVERAILKIDKEAHIPGLTDRIKKILETELSR</sequence>
<accession>A0A150J0D7</accession>
<dbReference type="Gene3D" id="2.40.50.140">
    <property type="entry name" value="Nucleic acid-binding proteins"/>
    <property type="match status" value="1"/>
</dbReference>
<dbReference type="HAMAP" id="MF_00623">
    <property type="entry name" value="Exosome_Rrp4"/>
    <property type="match status" value="1"/>
</dbReference>
<dbReference type="CDD" id="cd22524">
    <property type="entry name" value="KH-I_Rrp4_prokar"/>
    <property type="match status" value="1"/>
</dbReference>
<dbReference type="SMART" id="SM00316">
    <property type="entry name" value="S1"/>
    <property type="match status" value="1"/>
</dbReference>
<dbReference type="Gene3D" id="3.30.1370.10">
    <property type="entry name" value="K Homology domain, type 1"/>
    <property type="match status" value="1"/>
</dbReference>
<feature type="domain" description="S1 motif" evidence="6">
    <location>
        <begin position="62"/>
        <end position="134"/>
    </location>
</feature>
<dbReference type="InterPro" id="IPR026699">
    <property type="entry name" value="Exosome_RNA_bind1/RRP40/RRP4"/>
</dbReference>
<dbReference type="InterPro" id="IPR036612">
    <property type="entry name" value="KH_dom_type_1_sf"/>
</dbReference>
<evidence type="ECO:0000313" key="11">
    <source>
        <dbReference type="Proteomes" id="UP000091929"/>
    </source>
</evidence>
<dbReference type="PATRIC" id="fig|1706438.3.peg.722"/>
<dbReference type="SUPFAM" id="SSF110324">
    <property type="entry name" value="Ribosomal L27 protein-like"/>
    <property type="match status" value="1"/>
</dbReference>
<comment type="function">
    <text evidence="5">Non-catalytic component of the exosome, which is a complex involved in RNA degradation. Increases the RNA binding and the efficiency of RNA degradation. Confers strong poly(A) specificity to the exosome.</text>
</comment>
<dbReference type="GO" id="GO:0005737">
    <property type="term" value="C:cytoplasm"/>
    <property type="evidence" value="ECO:0007669"/>
    <property type="project" value="UniProtKB-SubCell"/>
</dbReference>
<keyword evidence="3 5" id="KW-0271">Exosome</keyword>
<dbReference type="GO" id="GO:0034475">
    <property type="term" value="P:U4 snRNA 3'-end processing"/>
    <property type="evidence" value="ECO:0007669"/>
    <property type="project" value="TreeGrafter"/>
</dbReference>
<dbReference type="InterPro" id="IPR012340">
    <property type="entry name" value="NA-bd_OB-fold"/>
</dbReference>
<evidence type="ECO:0000256" key="4">
    <source>
        <dbReference type="ARBA" id="ARBA00022884"/>
    </source>
</evidence>
<dbReference type="InterPro" id="IPR048565">
    <property type="entry name" value="S1_RRP4"/>
</dbReference>
<dbReference type="InterPro" id="IPR054371">
    <property type="entry name" value="RRP4_N"/>
</dbReference>
<dbReference type="PANTHER" id="PTHR21321:SF4">
    <property type="entry name" value="EXOSOME COMPLEX COMPONENT RRP4"/>
    <property type="match status" value="1"/>
</dbReference>
<dbReference type="Proteomes" id="UP000092403">
    <property type="component" value="Unassembled WGS sequence"/>
</dbReference>
<dbReference type="InterPro" id="IPR023474">
    <property type="entry name" value="Rrp4"/>
</dbReference>
<evidence type="ECO:0000313" key="12">
    <source>
        <dbReference type="Proteomes" id="UP000092401"/>
    </source>
</evidence>
<protein>
    <recommendedName>
        <fullName evidence="5">Exosome complex component Rrp4</fullName>
    </recommendedName>
</protein>
<keyword evidence="4 5" id="KW-0694">RNA-binding</keyword>
<evidence type="ECO:0000256" key="1">
    <source>
        <dbReference type="ARBA" id="ARBA00009155"/>
    </source>
</evidence>
<dbReference type="Proteomes" id="UP000091929">
    <property type="component" value="Unassembled WGS sequence"/>
</dbReference>
<dbReference type="GO" id="GO:0071034">
    <property type="term" value="P:CUT catabolic process"/>
    <property type="evidence" value="ECO:0007669"/>
    <property type="project" value="TreeGrafter"/>
</dbReference>
<dbReference type="NCBIfam" id="NF003181">
    <property type="entry name" value="PRK04163.1-1"/>
    <property type="match status" value="1"/>
</dbReference>
<dbReference type="InterPro" id="IPR003029">
    <property type="entry name" value="S1_domain"/>
</dbReference>
<evidence type="ECO:0000313" key="8">
    <source>
        <dbReference type="EMBL" id="KYC45676.1"/>
    </source>
</evidence>
<dbReference type="Proteomes" id="UP000092401">
    <property type="component" value="Unassembled WGS sequence"/>
</dbReference>
<comment type="similarity">
    <text evidence="1 5">Belongs to the RRP4 family.</text>
</comment>
<dbReference type="Pfam" id="PF15985">
    <property type="entry name" value="KH_6"/>
    <property type="match status" value="1"/>
</dbReference>
<dbReference type="InterPro" id="IPR004088">
    <property type="entry name" value="KH_dom_type_1"/>
</dbReference>
<comment type="caution">
    <text evidence="8">The sequence shown here is derived from an EMBL/GenBank/DDBJ whole genome shotgun (WGS) entry which is preliminary data.</text>
</comment>
<dbReference type="EMBL" id="LNJC01000011">
    <property type="protein sequence ID" value="KYC50585.1"/>
    <property type="molecule type" value="Genomic_DNA"/>
</dbReference>
<evidence type="ECO:0000313" key="9">
    <source>
        <dbReference type="EMBL" id="KYC47967.1"/>
    </source>
</evidence>
<dbReference type="Pfam" id="PF22625">
    <property type="entry name" value="ECR1_N_2"/>
    <property type="match status" value="1"/>
</dbReference>
<dbReference type="SUPFAM" id="SSF54791">
    <property type="entry name" value="Eukaryotic type KH-domain (KH-domain type I)"/>
    <property type="match status" value="1"/>
</dbReference>